<dbReference type="AlphaFoldDB" id="A0A9I9EM46"/>
<dbReference type="EnsemblPlants" id="MELO3C035623.2.1">
    <property type="protein sequence ID" value="MELO3C035623.2.1"/>
    <property type="gene ID" value="MELO3C035623.2"/>
</dbReference>
<reference evidence="1" key="1">
    <citation type="submission" date="2023-03" db="UniProtKB">
        <authorList>
            <consortium name="EnsemblPlants"/>
        </authorList>
    </citation>
    <scope>IDENTIFICATION</scope>
</reference>
<dbReference type="Gramene" id="MELO3C035623.2.1">
    <property type="protein sequence ID" value="MELO3C035623.2.1"/>
    <property type="gene ID" value="MELO3C035623.2"/>
</dbReference>
<protein>
    <recommendedName>
        <fullName evidence="2">CACTA en-spm transposon protein</fullName>
    </recommendedName>
</protein>
<evidence type="ECO:0008006" key="2">
    <source>
        <dbReference type="Google" id="ProtNLM"/>
    </source>
</evidence>
<proteinExistence type="predicted"/>
<accession>A0A9I9EM46</accession>
<organism evidence="1">
    <name type="scientific">Cucumis melo</name>
    <name type="common">Muskmelon</name>
    <dbReference type="NCBI Taxonomy" id="3656"/>
    <lineage>
        <taxon>Eukaryota</taxon>
        <taxon>Viridiplantae</taxon>
        <taxon>Streptophyta</taxon>
        <taxon>Embryophyta</taxon>
        <taxon>Tracheophyta</taxon>
        <taxon>Spermatophyta</taxon>
        <taxon>Magnoliopsida</taxon>
        <taxon>eudicotyledons</taxon>
        <taxon>Gunneridae</taxon>
        <taxon>Pentapetalae</taxon>
        <taxon>rosids</taxon>
        <taxon>fabids</taxon>
        <taxon>Cucurbitales</taxon>
        <taxon>Cucurbitaceae</taxon>
        <taxon>Benincaseae</taxon>
        <taxon>Cucumis</taxon>
    </lineage>
</organism>
<sequence length="200" mass="23596">MNRFIEHQMLNTFKEFRGDCHMYFKKYNDPEEARANLPHLLKQSRTNKAARQNHNNGFSRFYNDSTSLLSKEDIWSTVWSCFRDHQMLELQFQPTLEGSQPLFGDEICETVLDRRSSYSKGLGWGPKPKSFKTTGVSRSTTSCPQSTIELQLQVKFDQAMQQIEEQTRNHKPLVSEAERIQKLIEDMTRDPRYRMTYEAR</sequence>
<name>A0A9I9EM46_CUCME</name>
<evidence type="ECO:0000313" key="1">
    <source>
        <dbReference type="EnsemblPlants" id="MELO3C035623.2.1"/>
    </source>
</evidence>